<gene>
    <name evidence="1" type="ORF">L2422_02160</name>
</gene>
<organism evidence="1 2">
    <name type="scientific">Lactobacillus mulieris</name>
    <dbReference type="NCBI Taxonomy" id="2508708"/>
    <lineage>
        <taxon>Bacteria</taxon>
        <taxon>Bacillati</taxon>
        <taxon>Bacillota</taxon>
        <taxon>Bacilli</taxon>
        <taxon>Lactobacillales</taxon>
        <taxon>Lactobacillaceae</taxon>
        <taxon>Lactobacillus</taxon>
    </lineage>
</organism>
<proteinExistence type="predicted"/>
<comment type="caution">
    <text evidence="1">The sequence shown here is derived from an EMBL/GenBank/DDBJ whole genome shotgun (WGS) entry which is preliminary data.</text>
</comment>
<protein>
    <submittedName>
        <fullName evidence="1">Uncharacterized protein</fullName>
    </submittedName>
</protein>
<evidence type="ECO:0000313" key="2">
    <source>
        <dbReference type="Proteomes" id="UP001213015"/>
    </source>
</evidence>
<reference evidence="1" key="1">
    <citation type="submission" date="2022-01" db="EMBL/GenBank/DDBJ databases">
        <title>VMRC isolate genome collection.</title>
        <authorList>
            <person name="France M."/>
            <person name="Rutt L."/>
            <person name="Humphrys M."/>
            <person name="Ravel J."/>
        </authorList>
    </citation>
    <scope>NUCLEOTIDE SEQUENCE</scope>
    <source>
        <strain evidence="1">C0127B5</strain>
    </source>
</reference>
<dbReference type="RefSeq" id="WP_144772270.1">
    <property type="nucleotide sequence ID" value="NZ_JAAVSE010000001.1"/>
</dbReference>
<dbReference type="AlphaFoldDB" id="A0AAP3GVM3"/>
<evidence type="ECO:0000313" key="1">
    <source>
        <dbReference type="EMBL" id="MCZ3844330.1"/>
    </source>
</evidence>
<name>A0AAP3GVM3_9LACO</name>
<accession>A0AAP3GVM3</accession>
<sequence length="146" mass="17098">MKMTEDERNFIDYFVNRYTGHLCALFSEWKAPEALDLSNWSVTSNNCFGIWFKFSPINWDLVCRPDGTIELISSLGTTNVHLTPNLTRKYRSVFPKPFNVTEKESKTLKWFKNLSAEEQKNVKSMYEQIDKIYSSFMKGNQDGERS</sequence>
<dbReference type="Proteomes" id="UP001213015">
    <property type="component" value="Unassembled WGS sequence"/>
</dbReference>
<dbReference type="EMBL" id="JAKHLF010000002">
    <property type="protein sequence ID" value="MCZ3844330.1"/>
    <property type="molecule type" value="Genomic_DNA"/>
</dbReference>